<evidence type="ECO:0000313" key="11">
    <source>
        <dbReference type="Proteomes" id="UP001447842"/>
    </source>
</evidence>
<dbReference type="InterPro" id="IPR001867">
    <property type="entry name" value="OmpR/PhoB-type_DNA-bd"/>
</dbReference>
<dbReference type="InterPro" id="IPR036388">
    <property type="entry name" value="WH-like_DNA-bd_sf"/>
</dbReference>
<accession>A0ABZ3HDD0</accession>
<dbReference type="SMART" id="SM00448">
    <property type="entry name" value="REC"/>
    <property type="match status" value="1"/>
</dbReference>
<organism evidence="10 11">
    <name type="scientific">Sulfurimonas diazotrophicus</name>
    <dbReference type="NCBI Taxonomy" id="3131939"/>
    <lineage>
        <taxon>Bacteria</taxon>
        <taxon>Pseudomonadati</taxon>
        <taxon>Campylobacterota</taxon>
        <taxon>Epsilonproteobacteria</taxon>
        <taxon>Campylobacterales</taxon>
        <taxon>Sulfurimonadaceae</taxon>
        <taxon>Sulfurimonas</taxon>
    </lineage>
</organism>
<dbReference type="CDD" id="cd00383">
    <property type="entry name" value="trans_reg_C"/>
    <property type="match status" value="1"/>
</dbReference>
<dbReference type="InterPro" id="IPR039420">
    <property type="entry name" value="WalR-like"/>
</dbReference>
<dbReference type="Pfam" id="PF00072">
    <property type="entry name" value="Response_reg"/>
    <property type="match status" value="1"/>
</dbReference>
<keyword evidence="2" id="KW-0902">Two-component regulatory system</keyword>
<evidence type="ECO:0000256" key="4">
    <source>
        <dbReference type="ARBA" id="ARBA00023125"/>
    </source>
</evidence>
<evidence type="ECO:0000256" key="2">
    <source>
        <dbReference type="ARBA" id="ARBA00023012"/>
    </source>
</evidence>
<keyword evidence="11" id="KW-1185">Reference proteome</keyword>
<dbReference type="Gene3D" id="3.40.50.2300">
    <property type="match status" value="1"/>
</dbReference>
<dbReference type="InterPro" id="IPR011006">
    <property type="entry name" value="CheY-like_superfamily"/>
</dbReference>
<feature type="domain" description="Response regulatory" evidence="8">
    <location>
        <begin position="5"/>
        <end position="119"/>
    </location>
</feature>
<dbReference type="RefSeq" id="WP_345973060.1">
    <property type="nucleotide sequence ID" value="NZ_CP147920.1"/>
</dbReference>
<feature type="DNA-binding region" description="OmpR/PhoB-type" evidence="7">
    <location>
        <begin position="128"/>
        <end position="222"/>
    </location>
</feature>
<evidence type="ECO:0000256" key="1">
    <source>
        <dbReference type="ARBA" id="ARBA00022553"/>
    </source>
</evidence>
<name>A0ABZ3HDD0_9BACT</name>
<dbReference type="PROSITE" id="PS50110">
    <property type="entry name" value="RESPONSE_REGULATORY"/>
    <property type="match status" value="1"/>
</dbReference>
<gene>
    <name evidence="10" type="ORF">WCY31_02925</name>
</gene>
<dbReference type="InterPro" id="IPR016032">
    <property type="entry name" value="Sig_transdc_resp-reg_C-effctor"/>
</dbReference>
<protein>
    <submittedName>
        <fullName evidence="10">Response regulator transcription factor</fullName>
    </submittedName>
</protein>
<sequence>MKNATILLLEDDTALHETLSEYLEEEGFDVVGCFDGESAEDQLYERTFDLLILDVNVPGKNGFEVLREARERGVETPALFLTTRDSAADAERGFESGADDYVRKPFSLKELLLRVQSMLRRRFSHPVSEKMDLGSGLAFDLQNALLYDNGEPVKLAEKPRKLLELLLQRRGDVVTHEVINAHLWGFDESPSEEALRTYIKTLRSAVGKDRIISHKRTGYQFR</sequence>
<dbReference type="EMBL" id="CP147920">
    <property type="protein sequence ID" value="XAU15659.1"/>
    <property type="molecule type" value="Genomic_DNA"/>
</dbReference>
<dbReference type="PROSITE" id="PS51755">
    <property type="entry name" value="OMPR_PHOB"/>
    <property type="match status" value="1"/>
</dbReference>
<keyword evidence="5" id="KW-0804">Transcription</keyword>
<keyword evidence="4 7" id="KW-0238">DNA-binding</keyword>
<dbReference type="SMART" id="SM00862">
    <property type="entry name" value="Trans_reg_C"/>
    <property type="match status" value="1"/>
</dbReference>
<evidence type="ECO:0000313" key="10">
    <source>
        <dbReference type="EMBL" id="XAU15659.1"/>
    </source>
</evidence>
<evidence type="ECO:0000259" key="9">
    <source>
        <dbReference type="PROSITE" id="PS51755"/>
    </source>
</evidence>
<keyword evidence="1 6" id="KW-0597">Phosphoprotein</keyword>
<dbReference type="SUPFAM" id="SSF52172">
    <property type="entry name" value="CheY-like"/>
    <property type="match status" value="1"/>
</dbReference>
<evidence type="ECO:0000259" key="8">
    <source>
        <dbReference type="PROSITE" id="PS50110"/>
    </source>
</evidence>
<dbReference type="InterPro" id="IPR001789">
    <property type="entry name" value="Sig_transdc_resp-reg_receiver"/>
</dbReference>
<reference evidence="10 11" key="1">
    <citation type="submission" date="2024-03" db="EMBL/GenBank/DDBJ databases">
        <title>Sulfurimonas sp. HSL3-1.</title>
        <authorList>
            <person name="Wang S."/>
        </authorList>
    </citation>
    <scope>NUCLEOTIDE SEQUENCE [LARGE SCALE GENOMIC DNA]</scope>
    <source>
        <strain evidence="10 11">HSL3-1</strain>
    </source>
</reference>
<keyword evidence="3" id="KW-0805">Transcription regulation</keyword>
<evidence type="ECO:0000256" key="3">
    <source>
        <dbReference type="ARBA" id="ARBA00023015"/>
    </source>
</evidence>
<dbReference type="Pfam" id="PF00486">
    <property type="entry name" value="Trans_reg_C"/>
    <property type="match status" value="1"/>
</dbReference>
<feature type="modified residue" description="4-aspartylphosphate" evidence="6">
    <location>
        <position position="54"/>
    </location>
</feature>
<dbReference type="Proteomes" id="UP001447842">
    <property type="component" value="Chromosome"/>
</dbReference>
<evidence type="ECO:0000256" key="5">
    <source>
        <dbReference type="ARBA" id="ARBA00023163"/>
    </source>
</evidence>
<evidence type="ECO:0000256" key="7">
    <source>
        <dbReference type="PROSITE-ProRule" id="PRU01091"/>
    </source>
</evidence>
<proteinExistence type="predicted"/>
<dbReference type="SUPFAM" id="SSF46894">
    <property type="entry name" value="C-terminal effector domain of the bipartite response regulators"/>
    <property type="match status" value="1"/>
</dbReference>
<dbReference type="PANTHER" id="PTHR48111:SF1">
    <property type="entry name" value="TWO-COMPONENT RESPONSE REGULATOR ORR33"/>
    <property type="match status" value="1"/>
</dbReference>
<dbReference type="Gene3D" id="1.10.10.10">
    <property type="entry name" value="Winged helix-like DNA-binding domain superfamily/Winged helix DNA-binding domain"/>
    <property type="match status" value="1"/>
</dbReference>
<evidence type="ECO:0000256" key="6">
    <source>
        <dbReference type="PROSITE-ProRule" id="PRU00169"/>
    </source>
</evidence>
<feature type="domain" description="OmpR/PhoB-type" evidence="9">
    <location>
        <begin position="128"/>
        <end position="222"/>
    </location>
</feature>
<dbReference type="PANTHER" id="PTHR48111">
    <property type="entry name" value="REGULATOR OF RPOS"/>
    <property type="match status" value="1"/>
</dbReference>